<feature type="transmembrane region" description="Helical" evidence="1">
    <location>
        <begin position="12"/>
        <end position="31"/>
    </location>
</feature>
<dbReference type="InterPro" id="IPR031346">
    <property type="entry name" value="DUF2154_N"/>
</dbReference>
<evidence type="ECO:0000256" key="1">
    <source>
        <dbReference type="SAM" id="Phobius"/>
    </source>
</evidence>
<gene>
    <name evidence="3" type="ORF">FVP33_12245</name>
</gene>
<dbReference type="Pfam" id="PF17115">
    <property type="entry name" value="Toast_rack_N"/>
    <property type="match status" value="1"/>
</dbReference>
<comment type="caution">
    <text evidence="3">The sequence shown here is derived from an EMBL/GenBank/DDBJ whole genome shotgun (WGS) entry which is preliminary data.</text>
</comment>
<protein>
    <recommendedName>
        <fullName evidence="2">DUF2154 domain-containing protein</fullName>
    </recommendedName>
</protein>
<dbReference type="Proteomes" id="UP000321379">
    <property type="component" value="Unassembled WGS sequence"/>
</dbReference>
<feature type="domain" description="DUF2154" evidence="2">
    <location>
        <begin position="47"/>
        <end position="134"/>
    </location>
</feature>
<dbReference type="RefSeq" id="WP_147783944.1">
    <property type="nucleotide sequence ID" value="NZ_VRMG01000008.1"/>
</dbReference>
<dbReference type="AlphaFoldDB" id="A0A5C8UPV2"/>
<reference evidence="3 4" key="1">
    <citation type="submission" date="2019-08" db="EMBL/GenBank/DDBJ databases">
        <title>Bacterial whole genome sequence for Glaciihabitans sp. CHu50b-6-2.</title>
        <authorList>
            <person name="Jin L."/>
        </authorList>
    </citation>
    <scope>NUCLEOTIDE SEQUENCE [LARGE SCALE GENOMIC DNA]</scope>
    <source>
        <strain evidence="3 4">CHu50b-6-2</strain>
    </source>
</reference>
<name>A0A5C8UPV2_9MICO</name>
<organism evidence="3 4">
    <name type="scientific">Lacisediminihabitans profunda</name>
    <dbReference type="NCBI Taxonomy" id="2594790"/>
    <lineage>
        <taxon>Bacteria</taxon>
        <taxon>Bacillati</taxon>
        <taxon>Actinomycetota</taxon>
        <taxon>Actinomycetes</taxon>
        <taxon>Micrococcales</taxon>
        <taxon>Microbacteriaceae</taxon>
        <taxon>Lacisediminihabitans</taxon>
    </lineage>
</organism>
<evidence type="ECO:0000313" key="3">
    <source>
        <dbReference type="EMBL" id="TXN29901.1"/>
    </source>
</evidence>
<evidence type="ECO:0000313" key="4">
    <source>
        <dbReference type="Proteomes" id="UP000321379"/>
    </source>
</evidence>
<evidence type="ECO:0000259" key="2">
    <source>
        <dbReference type="Pfam" id="PF17115"/>
    </source>
</evidence>
<sequence length="242" mass="24617">MKLKVMHPGRILMVTTLVALVAGCGIVAPIVPGEDRTDTKTTDAGGATSASVDVNLGAGRLTLAGGSSGLATTKFTYNVKSWKPTVDYTVSNARGSLVIAQPNAPVAVGKSVRNDWDVRLSNSIPIDLKINTGAGKSTLTLGGMTLVSATISGGAGELQADLSGDWKKSAEIDVNGGVGKISVQLPSSVGARVKVSTGLGSVTVNGLTKSGDTWVNDQYGKSPITLDVVIKAGVGEVNLDVK</sequence>
<keyword evidence="1" id="KW-1133">Transmembrane helix</keyword>
<proteinExistence type="predicted"/>
<keyword evidence="1" id="KW-0472">Membrane</keyword>
<keyword evidence="4" id="KW-1185">Reference proteome</keyword>
<keyword evidence="1" id="KW-0812">Transmembrane</keyword>
<accession>A0A5C8UPV2</accession>
<dbReference type="PROSITE" id="PS51257">
    <property type="entry name" value="PROKAR_LIPOPROTEIN"/>
    <property type="match status" value="1"/>
</dbReference>
<dbReference type="EMBL" id="VRMG01000008">
    <property type="protein sequence ID" value="TXN29901.1"/>
    <property type="molecule type" value="Genomic_DNA"/>
</dbReference>